<accession>A0A177AUW3</accession>
<evidence type="ECO:0000313" key="3">
    <source>
        <dbReference type="EMBL" id="OAF65785.1"/>
    </source>
</evidence>
<protein>
    <recommendedName>
        <fullName evidence="2">WH2 domain-containing protein</fullName>
    </recommendedName>
</protein>
<comment type="caution">
    <text evidence="3">The sequence shown here is derived from an EMBL/GenBank/DDBJ whole genome shotgun (WGS) entry which is preliminary data.</text>
</comment>
<feature type="region of interest" description="Disordered" evidence="1">
    <location>
        <begin position="1"/>
        <end position="60"/>
    </location>
</feature>
<dbReference type="EMBL" id="LWCA01001150">
    <property type="protein sequence ID" value="OAF65785.1"/>
    <property type="molecule type" value="Genomic_DNA"/>
</dbReference>
<feature type="compositionally biased region" description="Gly residues" evidence="1">
    <location>
        <begin position="37"/>
        <end position="48"/>
    </location>
</feature>
<evidence type="ECO:0000259" key="2">
    <source>
        <dbReference type="PROSITE" id="PS51082"/>
    </source>
</evidence>
<gene>
    <name evidence="3" type="ORF">A3Q56_06506</name>
</gene>
<keyword evidence="4" id="KW-1185">Reference proteome</keyword>
<proteinExistence type="predicted"/>
<organism evidence="3 4">
    <name type="scientific">Intoshia linei</name>
    <dbReference type="NCBI Taxonomy" id="1819745"/>
    <lineage>
        <taxon>Eukaryota</taxon>
        <taxon>Metazoa</taxon>
        <taxon>Spiralia</taxon>
        <taxon>Lophotrochozoa</taxon>
        <taxon>Mesozoa</taxon>
        <taxon>Orthonectida</taxon>
        <taxon>Rhopaluridae</taxon>
        <taxon>Intoshia</taxon>
    </lineage>
</organism>
<dbReference type="InterPro" id="IPR003124">
    <property type="entry name" value="WH2_dom"/>
</dbReference>
<reference evidence="3 4" key="1">
    <citation type="submission" date="2016-04" db="EMBL/GenBank/DDBJ databases">
        <title>The genome of Intoshia linei affirms orthonectids as highly simplified spiralians.</title>
        <authorList>
            <person name="Mikhailov K.V."/>
            <person name="Slusarev G.S."/>
            <person name="Nikitin M.A."/>
            <person name="Logacheva M.D."/>
            <person name="Penin A."/>
            <person name="Aleoshin V."/>
            <person name="Panchin Y.V."/>
        </authorList>
    </citation>
    <scope>NUCLEOTIDE SEQUENCE [LARGE SCALE GENOMIC DNA]</scope>
    <source>
        <strain evidence="3">Intl2013</strain>
        <tissue evidence="3">Whole animal</tissue>
    </source>
</reference>
<feature type="non-terminal residue" evidence="3">
    <location>
        <position position="60"/>
    </location>
</feature>
<dbReference type="Proteomes" id="UP000078046">
    <property type="component" value="Unassembled WGS sequence"/>
</dbReference>
<dbReference type="GO" id="GO:0003779">
    <property type="term" value="F:actin binding"/>
    <property type="evidence" value="ECO:0007669"/>
    <property type="project" value="InterPro"/>
</dbReference>
<dbReference type="AlphaFoldDB" id="A0A177AUW3"/>
<feature type="domain" description="WH2" evidence="2">
    <location>
        <begin position="3"/>
        <end position="20"/>
    </location>
</feature>
<evidence type="ECO:0000256" key="1">
    <source>
        <dbReference type="SAM" id="MobiDB-lite"/>
    </source>
</evidence>
<dbReference type="PROSITE" id="PS51082">
    <property type="entry name" value="WH2"/>
    <property type="match status" value="1"/>
</dbReference>
<sequence length="60" mass="5717">MSGRGSLLNQIQKGKKLAPSAHKTKDTSAPVISSSAGNGGGGGGGGLFPNGIPALGSNRG</sequence>
<evidence type="ECO:0000313" key="4">
    <source>
        <dbReference type="Proteomes" id="UP000078046"/>
    </source>
</evidence>
<name>A0A177AUW3_9BILA</name>